<dbReference type="Proteomes" id="UP001642260">
    <property type="component" value="Unassembled WGS sequence"/>
</dbReference>
<dbReference type="AlphaFoldDB" id="A0ABC8JZB2"/>
<dbReference type="EMBL" id="CAKOAT010135043">
    <property type="protein sequence ID" value="CAH8337372.1"/>
    <property type="molecule type" value="Genomic_DNA"/>
</dbReference>
<keyword evidence="2" id="KW-1185">Reference proteome</keyword>
<name>A0ABC8JZB2_ERUVS</name>
<organism evidence="1 2">
    <name type="scientific">Eruca vesicaria subsp. sativa</name>
    <name type="common">Garden rocket</name>
    <name type="synonym">Eruca sativa</name>
    <dbReference type="NCBI Taxonomy" id="29727"/>
    <lineage>
        <taxon>Eukaryota</taxon>
        <taxon>Viridiplantae</taxon>
        <taxon>Streptophyta</taxon>
        <taxon>Embryophyta</taxon>
        <taxon>Tracheophyta</taxon>
        <taxon>Spermatophyta</taxon>
        <taxon>Magnoliopsida</taxon>
        <taxon>eudicotyledons</taxon>
        <taxon>Gunneridae</taxon>
        <taxon>Pentapetalae</taxon>
        <taxon>rosids</taxon>
        <taxon>malvids</taxon>
        <taxon>Brassicales</taxon>
        <taxon>Brassicaceae</taxon>
        <taxon>Brassiceae</taxon>
        <taxon>Eruca</taxon>
    </lineage>
</organism>
<protein>
    <submittedName>
        <fullName evidence="1">Uncharacterized protein</fullName>
    </submittedName>
</protein>
<evidence type="ECO:0000313" key="2">
    <source>
        <dbReference type="Proteomes" id="UP001642260"/>
    </source>
</evidence>
<evidence type="ECO:0000313" key="1">
    <source>
        <dbReference type="EMBL" id="CAH8337372.1"/>
    </source>
</evidence>
<proteinExistence type="predicted"/>
<comment type="caution">
    <text evidence="1">The sequence shown here is derived from an EMBL/GenBank/DDBJ whole genome shotgun (WGS) entry which is preliminary data.</text>
</comment>
<gene>
    <name evidence="1" type="ORF">ERUC_LOCUS14389</name>
</gene>
<reference evidence="1 2" key="1">
    <citation type="submission" date="2022-03" db="EMBL/GenBank/DDBJ databases">
        <authorList>
            <person name="Macdonald S."/>
            <person name="Ahmed S."/>
            <person name="Newling K."/>
        </authorList>
    </citation>
    <scope>NUCLEOTIDE SEQUENCE [LARGE SCALE GENOMIC DNA]</scope>
</reference>
<accession>A0ABC8JZB2</accession>
<sequence length="53" mass="5944">MPNASNSRFVILLVKNVSEPSPLLINEGKWAFCWCMMSLTIHPSAVIQTLNLQ</sequence>